<evidence type="ECO:0000256" key="1">
    <source>
        <dbReference type="SAM" id="MobiDB-lite"/>
    </source>
</evidence>
<evidence type="ECO:0000259" key="2">
    <source>
        <dbReference type="Pfam" id="PF18701"/>
    </source>
</evidence>
<gene>
    <name evidence="3" type="ORF">ASIM_LOCUS120</name>
</gene>
<dbReference type="Pfam" id="PF18701">
    <property type="entry name" value="DUF5641"/>
    <property type="match status" value="1"/>
</dbReference>
<feature type="region of interest" description="Disordered" evidence="1">
    <location>
        <begin position="71"/>
        <end position="91"/>
    </location>
</feature>
<proteinExistence type="predicted"/>
<accession>A0A0M3IY87</accession>
<reference evidence="5" key="1">
    <citation type="submission" date="2017-02" db="UniProtKB">
        <authorList>
            <consortium name="WormBaseParasite"/>
        </authorList>
    </citation>
    <scope>IDENTIFICATION</scope>
</reference>
<dbReference type="Pfam" id="PF24664">
    <property type="entry name" value="Monjiviricetes_fusion"/>
    <property type="match status" value="1"/>
</dbReference>
<evidence type="ECO:0000313" key="3">
    <source>
        <dbReference type="EMBL" id="VDK17389.1"/>
    </source>
</evidence>
<dbReference type="OrthoDB" id="5875288at2759"/>
<organism evidence="5">
    <name type="scientific">Anisakis simplex</name>
    <name type="common">Herring worm</name>
    <dbReference type="NCBI Taxonomy" id="6269"/>
    <lineage>
        <taxon>Eukaryota</taxon>
        <taxon>Metazoa</taxon>
        <taxon>Ecdysozoa</taxon>
        <taxon>Nematoda</taxon>
        <taxon>Chromadorea</taxon>
        <taxon>Rhabditida</taxon>
        <taxon>Spirurina</taxon>
        <taxon>Ascaridomorpha</taxon>
        <taxon>Ascaridoidea</taxon>
        <taxon>Anisakidae</taxon>
        <taxon>Anisakis</taxon>
        <taxon>Anisakis simplex complex</taxon>
    </lineage>
</organism>
<evidence type="ECO:0000313" key="4">
    <source>
        <dbReference type="Proteomes" id="UP000267096"/>
    </source>
</evidence>
<dbReference type="Gene3D" id="1.20.5.1890">
    <property type="match status" value="1"/>
</dbReference>
<dbReference type="AlphaFoldDB" id="A0A0M3IY87"/>
<keyword evidence="4" id="KW-1185">Reference proteome</keyword>
<dbReference type="WBParaSite" id="ASIM_0000020501-mRNA-1">
    <property type="protein sequence ID" value="ASIM_0000020501-mRNA-1"/>
    <property type="gene ID" value="ASIM_0000020501"/>
</dbReference>
<reference evidence="3 4" key="2">
    <citation type="submission" date="2018-11" db="EMBL/GenBank/DDBJ databases">
        <authorList>
            <consortium name="Pathogen Informatics"/>
        </authorList>
    </citation>
    <scope>NUCLEOTIDE SEQUENCE [LARGE SCALE GENOMIC DNA]</scope>
</reference>
<evidence type="ECO:0000313" key="5">
    <source>
        <dbReference type="WBParaSite" id="ASIM_0000020501-mRNA-1"/>
    </source>
</evidence>
<name>A0A0M3IY87_ANISI</name>
<dbReference type="Proteomes" id="UP000267096">
    <property type="component" value="Unassembled WGS sequence"/>
</dbReference>
<dbReference type="EMBL" id="UYRR01000036">
    <property type="protein sequence ID" value="VDK17389.1"/>
    <property type="molecule type" value="Genomic_DNA"/>
</dbReference>
<sequence>MLRSTTLNGNLFQQEHQPRTTWALGRIIQLLPSSDGTIRSATVQLANSRKVTRPISLLYLLEIQAKSDTLTSQHQQNKQDKHSEPEQSVQCDNSPLVLRSRTIPRLASFFVLLLTISFTTAYQICPSNSHGIFVALPPRLNCSISDRLQPKRRFLDVYTRSFAEFNGPYCTKIVREVCTNSFLRWKHSVNNDRLSYRSINVSDCRLLTMQKKLNDVSLIKVDKYTWRSNNSTTYSFGFFGTRWTPTINYRLEIGQLKLFDAFSRTAGCNIAKGECITSQETIKWTPSSNRSLCYYKFHGRYDAIIDQHITIPAIQAVLVPSENSTANFEACNIICPKLMENGTVVDFLPSREDHHEKKVSHDRSEKILFMQNVPENEKFDPINTKNQYLYDNLGTMETQDMVETRKAICKTRNYIHDIIEWILQSDPTTAARILLTRTDISAKNEGGTMKIFPRRNIDVDQIFSTYEVNGTCYSELPVRIKNRIAFVKARSTDLKFNSTIVKCDTIEQHRNVQNMQEEERLKLEHDDIIFNARHLPMVTEKQISAAIEMVTHQNDFVKEPLQRAEKHSGTIEPICDETELFFLEIEQSVDKTVQIIENELEEIGNHWKFITGVAETITPKSPSSFRTESINITKPVSASSAFPAVPELERSNLESEILSISGTHDTDELIAEVAHYRIAIALLPLSLFRYPLELPISLFCYSAIRY</sequence>
<protein>
    <submittedName>
        <fullName evidence="5">DUF5641 domain-containing protein</fullName>
    </submittedName>
</protein>
<feature type="domain" description="DUF5641" evidence="2">
    <location>
        <begin position="11"/>
        <end position="60"/>
    </location>
</feature>
<dbReference type="InterPro" id="IPR040676">
    <property type="entry name" value="DUF5641"/>
</dbReference>